<protein>
    <submittedName>
        <fullName evidence="1">Uncharacterized protein</fullName>
    </submittedName>
</protein>
<gene>
    <name evidence="1" type="ORF">J2W84_002886</name>
</gene>
<proteinExistence type="predicted"/>
<name>A0ABU1QZX7_9BACT</name>
<organism evidence="1 2">
    <name type="scientific">Dyadobacter fermentans</name>
    <dbReference type="NCBI Taxonomy" id="94254"/>
    <lineage>
        <taxon>Bacteria</taxon>
        <taxon>Pseudomonadati</taxon>
        <taxon>Bacteroidota</taxon>
        <taxon>Cytophagia</taxon>
        <taxon>Cytophagales</taxon>
        <taxon>Spirosomataceae</taxon>
        <taxon>Dyadobacter</taxon>
    </lineage>
</organism>
<sequence length="40" mass="4315">MSVSCIVAAPGSSLAIFWENAIATFAKAARHFDVRHVLVK</sequence>
<dbReference type="EMBL" id="JAVDTI010000002">
    <property type="protein sequence ID" value="MDR6805840.1"/>
    <property type="molecule type" value="Genomic_DNA"/>
</dbReference>
<evidence type="ECO:0000313" key="2">
    <source>
        <dbReference type="Proteomes" id="UP001264980"/>
    </source>
</evidence>
<keyword evidence="2" id="KW-1185">Reference proteome</keyword>
<dbReference type="Proteomes" id="UP001264980">
    <property type="component" value="Unassembled WGS sequence"/>
</dbReference>
<accession>A0ABU1QZX7</accession>
<reference evidence="1 2" key="1">
    <citation type="submission" date="2023-07" db="EMBL/GenBank/DDBJ databases">
        <title>Sorghum-associated microbial communities from plants grown in Nebraska, USA.</title>
        <authorList>
            <person name="Schachtman D."/>
        </authorList>
    </citation>
    <scope>NUCLEOTIDE SEQUENCE [LARGE SCALE GENOMIC DNA]</scope>
    <source>
        <strain evidence="1 2">BE57</strain>
    </source>
</reference>
<evidence type="ECO:0000313" key="1">
    <source>
        <dbReference type="EMBL" id="MDR6805840.1"/>
    </source>
</evidence>
<comment type="caution">
    <text evidence="1">The sequence shown here is derived from an EMBL/GenBank/DDBJ whole genome shotgun (WGS) entry which is preliminary data.</text>
</comment>